<dbReference type="eggNOG" id="COG4961">
    <property type="taxonomic scope" value="Bacteria"/>
</dbReference>
<proteinExistence type="predicted"/>
<keyword evidence="3" id="KW-1185">Reference proteome</keyword>
<dbReference type="EMBL" id="CP012109">
    <property type="protein sequence ID" value="AKQ69288.1"/>
    <property type="molecule type" value="Genomic_DNA"/>
</dbReference>
<organism evidence="2 3">
    <name type="scientific">Pseudomyxococcus hansupus</name>
    <dbReference type="NCBI Taxonomy" id="1297742"/>
    <lineage>
        <taxon>Bacteria</taxon>
        <taxon>Pseudomonadati</taxon>
        <taxon>Myxococcota</taxon>
        <taxon>Myxococcia</taxon>
        <taxon>Myxococcales</taxon>
        <taxon>Cystobacterineae</taxon>
        <taxon>Myxococcaceae</taxon>
        <taxon>Pseudomyxococcus</taxon>
    </lineage>
</organism>
<keyword evidence="1" id="KW-0812">Transmembrane</keyword>
<keyword evidence="1" id="KW-1133">Transmembrane helix</keyword>
<sequence>MKPRIAPRRRRGSFRARRGAATVEFALLAPLLIVLVLWSNYFWDIQRVRLKGAELARYVAFERTVRTDVDRIAADAQARYKDLDGSTKTGDLHPSFEGRFTVSVTARNADAPLTSRSMSGQNTGGGLMAAANTAMSALGGTAAAVARQMGLEARVGAVQTDIELTLRNAFIPETIAMYTTGFGDDPLDLRMTERFYLFHDTWRAWEPGDVPADNDAAYNRVEQRTYDRVRRIAYAGVSANSGGALDSIGDVLGVLGLDFPFSNSYLRDSVWIRPVTEHPKRPSKDRYWATGSVRTVPGDALQAVYWENDTKWCFNDCEPDAVKKKRGFSQDGGNGDNWPMRAHNCRGPFFQGATGSLRPESIYSDQYIFSIKRQDYHNYEGSDACVQPSPTSR</sequence>
<keyword evidence="1" id="KW-0472">Membrane</keyword>
<reference evidence="2 3" key="1">
    <citation type="journal article" date="2016" name="PLoS ONE">
        <title>Complete Genome Sequence and Comparative Genomics of a Novel Myxobacterium Myxococcus hansupus.</title>
        <authorList>
            <person name="Sharma G."/>
            <person name="Narwani T."/>
            <person name="Subramanian S."/>
        </authorList>
    </citation>
    <scope>NUCLEOTIDE SEQUENCE [LARGE SCALE GENOMIC DNA]</scope>
    <source>
        <strain evidence="3">mixupus</strain>
    </source>
</reference>
<dbReference type="STRING" id="1297742.A176_006200"/>
<protein>
    <submittedName>
        <fullName evidence="2">Pilus biogenesis protein, TadE family</fullName>
    </submittedName>
</protein>
<feature type="transmembrane region" description="Helical" evidence="1">
    <location>
        <begin position="21"/>
        <end position="43"/>
    </location>
</feature>
<evidence type="ECO:0000313" key="2">
    <source>
        <dbReference type="EMBL" id="AKQ69288.1"/>
    </source>
</evidence>
<accession>A0A0H4X5W4</accession>
<name>A0A0H4X5W4_9BACT</name>
<evidence type="ECO:0000313" key="3">
    <source>
        <dbReference type="Proteomes" id="UP000009026"/>
    </source>
</evidence>
<dbReference type="AlphaFoldDB" id="A0A0H4X5W4"/>
<dbReference type="PATRIC" id="fig|1297742.4.peg.6292"/>
<evidence type="ECO:0000256" key="1">
    <source>
        <dbReference type="SAM" id="Phobius"/>
    </source>
</evidence>
<gene>
    <name evidence="2" type="ORF">A176_006200</name>
</gene>
<dbReference type="KEGG" id="mym:A176_006200"/>
<dbReference type="Proteomes" id="UP000009026">
    <property type="component" value="Chromosome"/>
</dbReference>
<dbReference type="RefSeq" id="WP_002638758.1">
    <property type="nucleotide sequence ID" value="NZ_CP012109.1"/>
</dbReference>